<keyword evidence="2" id="KW-1185">Reference proteome</keyword>
<protein>
    <submittedName>
        <fullName evidence="1">Uncharacterized protein (DUF1501 family)</fullName>
    </submittedName>
</protein>
<name>A0ABT2EQ77_9BACT</name>
<dbReference type="EMBL" id="JANUCP010000004">
    <property type="protein sequence ID" value="MCS3920061.1"/>
    <property type="molecule type" value="Genomic_DNA"/>
</dbReference>
<dbReference type="Gene3D" id="3.40.720.10">
    <property type="entry name" value="Alkaline Phosphatase, subunit A"/>
    <property type="match status" value="1"/>
</dbReference>
<dbReference type="InterPro" id="IPR010869">
    <property type="entry name" value="DUF1501"/>
</dbReference>
<dbReference type="SUPFAM" id="SSF53649">
    <property type="entry name" value="Alkaline phosphatase-like"/>
    <property type="match status" value="1"/>
</dbReference>
<dbReference type="PANTHER" id="PTHR43737">
    <property type="entry name" value="BLL7424 PROTEIN"/>
    <property type="match status" value="1"/>
</dbReference>
<dbReference type="PANTHER" id="PTHR43737:SF1">
    <property type="entry name" value="DUF1501 DOMAIN-CONTAINING PROTEIN"/>
    <property type="match status" value="1"/>
</dbReference>
<organism evidence="1 2">
    <name type="scientific">Candidatus Fervidibacter sacchari</name>
    <dbReference type="NCBI Taxonomy" id="1448929"/>
    <lineage>
        <taxon>Bacteria</taxon>
        <taxon>Candidatus Fervidibacterota</taxon>
        <taxon>Candidatus Fervidibacter</taxon>
    </lineage>
</organism>
<dbReference type="InterPro" id="IPR017850">
    <property type="entry name" value="Alkaline_phosphatase_core_sf"/>
</dbReference>
<proteinExistence type="predicted"/>
<evidence type="ECO:0000313" key="1">
    <source>
        <dbReference type="EMBL" id="MCS3920061.1"/>
    </source>
</evidence>
<gene>
    <name evidence="1" type="ORF">M2350_002478</name>
</gene>
<sequence>MPLGQWTQEYCCGCLETWSEGLSRRGFIKVGLGGLLSMLFADWLVQQPLHAQTNDARKAKSVILLWMNGGPSQIDTFDPKPNSKNGGIFKPIKTRIPDVQFTELLPQLAEQADKLAVIRSMVSRETNHQRAQYLLHTGYLPQGTVEHPSFGAIVAKELGDEQFDLPHFVSIRGPSFGAGFLGAAYNPFVVTNLSQPVENLLPPQYVTPDRLERRLFLLRYLEGKFADWTKNENQQRHIIAYNKALRLMHSPLTKAFNIAEEPESVKQAYGDNDFGRGCLLARRLVEAGVRFVEVYLDGWDTHQDNFTRTQRLCSILDPAFATLLKELKERDLLDSTLVVWMGEFGRTPRINQNEGRDHWARGFSVVLAGGGIRSGQVIGATNEDGTDVVHRPVTVPDLFATLCQVLGINPNKRYYTPEGRPVTIVDKGQVVNELIG</sequence>
<dbReference type="Pfam" id="PF07394">
    <property type="entry name" value="DUF1501"/>
    <property type="match status" value="1"/>
</dbReference>
<reference evidence="1 2" key="1">
    <citation type="submission" date="2022-08" db="EMBL/GenBank/DDBJ databases">
        <title>Bacterial and archaeal communities from various locations to study Microbial Dark Matter (Phase II).</title>
        <authorList>
            <person name="Stepanauskas R."/>
        </authorList>
    </citation>
    <scope>NUCLEOTIDE SEQUENCE [LARGE SCALE GENOMIC DNA]</scope>
    <source>
        <strain evidence="1 2">PD1</strain>
    </source>
</reference>
<dbReference type="RefSeq" id="WP_259097397.1">
    <property type="nucleotide sequence ID" value="NZ_CP130454.1"/>
</dbReference>
<dbReference type="Proteomes" id="UP001204798">
    <property type="component" value="Unassembled WGS sequence"/>
</dbReference>
<comment type="caution">
    <text evidence="1">The sequence shown here is derived from an EMBL/GenBank/DDBJ whole genome shotgun (WGS) entry which is preliminary data.</text>
</comment>
<accession>A0ABT2EQ77</accession>
<evidence type="ECO:0000313" key="2">
    <source>
        <dbReference type="Proteomes" id="UP001204798"/>
    </source>
</evidence>